<gene>
    <name evidence="1" type="ORF">NDU88_007149</name>
</gene>
<dbReference type="Proteomes" id="UP001066276">
    <property type="component" value="Chromosome 10"/>
</dbReference>
<dbReference type="EMBL" id="JANPWB010000014">
    <property type="protein sequence ID" value="KAJ1102093.1"/>
    <property type="molecule type" value="Genomic_DNA"/>
</dbReference>
<proteinExistence type="predicted"/>
<organism evidence="1 2">
    <name type="scientific">Pleurodeles waltl</name>
    <name type="common">Iberian ribbed newt</name>
    <dbReference type="NCBI Taxonomy" id="8319"/>
    <lineage>
        <taxon>Eukaryota</taxon>
        <taxon>Metazoa</taxon>
        <taxon>Chordata</taxon>
        <taxon>Craniata</taxon>
        <taxon>Vertebrata</taxon>
        <taxon>Euteleostomi</taxon>
        <taxon>Amphibia</taxon>
        <taxon>Batrachia</taxon>
        <taxon>Caudata</taxon>
        <taxon>Salamandroidea</taxon>
        <taxon>Salamandridae</taxon>
        <taxon>Pleurodelinae</taxon>
        <taxon>Pleurodeles</taxon>
    </lineage>
</organism>
<evidence type="ECO:0000313" key="1">
    <source>
        <dbReference type="EMBL" id="KAJ1102093.1"/>
    </source>
</evidence>
<protein>
    <submittedName>
        <fullName evidence="1">Uncharacterized protein</fullName>
    </submittedName>
</protein>
<reference evidence="1" key="1">
    <citation type="journal article" date="2022" name="bioRxiv">
        <title>Sequencing and chromosome-scale assembly of the giantPleurodeles waltlgenome.</title>
        <authorList>
            <person name="Brown T."/>
            <person name="Elewa A."/>
            <person name="Iarovenko S."/>
            <person name="Subramanian E."/>
            <person name="Araus A.J."/>
            <person name="Petzold A."/>
            <person name="Susuki M."/>
            <person name="Suzuki K.-i.T."/>
            <person name="Hayashi T."/>
            <person name="Toyoda A."/>
            <person name="Oliveira C."/>
            <person name="Osipova E."/>
            <person name="Leigh N.D."/>
            <person name="Simon A."/>
            <person name="Yun M.H."/>
        </authorList>
    </citation>
    <scope>NUCLEOTIDE SEQUENCE</scope>
    <source>
        <strain evidence="1">20211129_DDA</strain>
        <tissue evidence="1">Liver</tissue>
    </source>
</reference>
<sequence>MRGRADLIRAISKMKVPGTLLGLCFSCGPRVVDAAAGPGIPPGLAGSERTGIRLSSSGHKISFTIRELMVEDLGGRMVAQRTVTNATRCRC</sequence>
<evidence type="ECO:0000313" key="2">
    <source>
        <dbReference type="Proteomes" id="UP001066276"/>
    </source>
</evidence>
<dbReference type="AlphaFoldDB" id="A0AAV7MJD0"/>
<name>A0AAV7MJD0_PLEWA</name>
<accession>A0AAV7MJD0</accession>
<comment type="caution">
    <text evidence="1">The sequence shown here is derived from an EMBL/GenBank/DDBJ whole genome shotgun (WGS) entry which is preliminary data.</text>
</comment>
<keyword evidence="2" id="KW-1185">Reference proteome</keyword>